<evidence type="ECO:0000313" key="2">
    <source>
        <dbReference type="Proteomes" id="UP001153555"/>
    </source>
</evidence>
<comment type="caution">
    <text evidence="1">The sequence shown here is derived from an EMBL/GenBank/DDBJ whole genome shotgun (WGS) entry which is preliminary data.</text>
</comment>
<dbReference type="AlphaFoldDB" id="A0A9N7MZQ6"/>
<dbReference type="EMBL" id="CACSLK010014277">
    <property type="protein sequence ID" value="CAA0816667.1"/>
    <property type="molecule type" value="Genomic_DNA"/>
</dbReference>
<reference evidence="1" key="1">
    <citation type="submission" date="2019-12" db="EMBL/GenBank/DDBJ databases">
        <authorList>
            <person name="Scholes J."/>
        </authorList>
    </citation>
    <scope>NUCLEOTIDE SEQUENCE</scope>
</reference>
<sequence length="62" mass="7466">KMCLRTCNLRFIIFYKGFKFIYHLSILDRPWEYADQRSKHLICGGCSRKKSFQLENQFSVLS</sequence>
<evidence type="ECO:0000313" key="1">
    <source>
        <dbReference type="EMBL" id="CAA0816667.1"/>
    </source>
</evidence>
<feature type="non-terminal residue" evidence="1">
    <location>
        <position position="1"/>
    </location>
</feature>
<dbReference type="Proteomes" id="UP001153555">
    <property type="component" value="Unassembled WGS sequence"/>
</dbReference>
<organism evidence="1 2">
    <name type="scientific">Striga hermonthica</name>
    <name type="common">Purple witchweed</name>
    <name type="synonym">Buchnera hermonthica</name>
    <dbReference type="NCBI Taxonomy" id="68872"/>
    <lineage>
        <taxon>Eukaryota</taxon>
        <taxon>Viridiplantae</taxon>
        <taxon>Streptophyta</taxon>
        <taxon>Embryophyta</taxon>
        <taxon>Tracheophyta</taxon>
        <taxon>Spermatophyta</taxon>
        <taxon>Magnoliopsida</taxon>
        <taxon>eudicotyledons</taxon>
        <taxon>Gunneridae</taxon>
        <taxon>Pentapetalae</taxon>
        <taxon>asterids</taxon>
        <taxon>lamiids</taxon>
        <taxon>Lamiales</taxon>
        <taxon>Orobanchaceae</taxon>
        <taxon>Buchnereae</taxon>
        <taxon>Striga</taxon>
    </lineage>
</organism>
<name>A0A9N7MZQ6_STRHE</name>
<keyword evidence="2" id="KW-1185">Reference proteome</keyword>
<gene>
    <name evidence="1" type="ORF">SHERM_16533</name>
</gene>
<accession>A0A9N7MZQ6</accession>
<proteinExistence type="predicted"/>
<feature type="non-terminal residue" evidence="1">
    <location>
        <position position="62"/>
    </location>
</feature>
<protein>
    <submittedName>
        <fullName evidence="1">Uncharacterized protein</fullName>
    </submittedName>
</protein>